<protein>
    <submittedName>
        <fullName evidence="1">Uncharacterized protein</fullName>
    </submittedName>
</protein>
<dbReference type="AlphaFoldDB" id="A0A0P9DJC2"/>
<sequence length="65" mass="7891">MIQRQKQNEFFNAASRGQIRNERQTTVMTPNTRLQRTPLRVERDRAFFSASFCYNVAAINRWRRR</sequence>
<gene>
    <name evidence="1" type="ORF">SE17_08925</name>
</gene>
<accession>A0A0P9DJC2</accession>
<organism evidence="1 2">
    <name type="scientific">Kouleothrix aurantiaca</name>
    <dbReference type="NCBI Taxonomy" id="186479"/>
    <lineage>
        <taxon>Bacteria</taxon>
        <taxon>Bacillati</taxon>
        <taxon>Chloroflexota</taxon>
        <taxon>Chloroflexia</taxon>
        <taxon>Chloroflexales</taxon>
        <taxon>Roseiflexineae</taxon>
        <taxon>Roseiflexaceae</taxon>
        <taxon>Kouleothrix</taxon>
    </lineage>
</organism>
<evidence type="ECO:0000313" key="1">
    <source>
        <dbReference type="EMBL" id="KPV53564.1"/>
    </source>
</evidence>
<proteinExistence type="predicted"/>
<reference evidence="1 2" key="1">
    <citation type="submission" date="2015-09" db="EMBL/GenBank/DDBJ databases">
        <title>Draft genome sequence of Kouleothrix aurantiaca JCM 19913.</title>
        <authorList>
            <person name="Hemp J."/>
        </authorList>
    </citation>
    <scope>NUCLEOTIDE SEQUENCE [LARGE SCALE GENOMIC DNA]</scope>
    <source>
        <strain evidence="1 2">COM-B</strain>
    </source>
</reference>
<dbReference type="EMBL" id="LJCR01000229">
    <property type="protein sequence ID" value="KPV53564.1"/>
    <property type="molecule type" value="Genomic_DNA"/>
</dbReference>
<comment type="caution">
    <text evidence="1">The sequence shown here is derived from an EMBL/GenBank/DDBJ whole genome shotgun (WGS) entry which is preliminary data.</text>
</comment>
<evidence type="ECO:0000313" key="2">
    <source>
        <dbReference type="Proteomes" id="UP000050509"/>
    </source>
</evidence>
<name>A0A0P9DJC2_9CHLR</name>
<keyword evidence="2" id="KW-1185">Reference proteome</keyword>
<dbReference type="Proteomes" id="UP000050509">
    <property type="component" value="Unassembled WGS sequence"/>
</dbReference>